<dbReference type="GO" id="GO:0043138">
    <property type="term" value="F:3'-5' DNA helicase activity"/>
    <property type="evidence" value="ECO:0007669"/>
    <property type="project" value="UniProtKB-EC"/>
</dbReference>
<dbReference type="PROSITE" id="PS51192">
    <property type="entry name" value="HELICASE_ATP_BIND_1"/>
    <property type="match status" value="1"/>
</dbReference>
<evidence type="ECO:0000256" key="3">
    <source>
        <dbReference type="ARBA" id="ARBA00022801"/>
    </source>
</evidence>
<dbReference type="InterPro" id="IPR027417">
    <property type="entry name" value="P-loop_NTPase"/>
</dbReference>
<dbReference type="SUPFAM" id="SSF52540">
    <property type="entry name" value="P-loop containing nucleoside triphosphate hydrolases"/>
    <property type="match status" value="1"/>
</dbReference>
<keyword evidence="2" id="KW-0547">Nucleotide-binding</keyword>
<protein>
    <recommendedName>
        <fullName evidence="9">DNA 3'-5' helicase</fullName>
        <ecNumber evidence="9">5.6.2.4</ecNumber>
    </recommendedName>
</protein>
<dbReference type="InterPro" id="IPR011545">
    <property type="entry name" value="DEAD/DEAH_box_helicase_dom"/>
</dbReference>
<comment type="catalytic activity">
    <reaction evidence="10">
        <text>ATP + H2O = ADP + phosphate + H(+)</text>
        <dbReference type="Rhea" id="RHEA:13065"/>
        <dbReference type="ChEBI" id="CHEBI:15377"/>
        <dbReference type="ChEBI" id="CHEBI:15378"/>
        <dbReference type="ChEBI" id="CHEBI:30616"/>
        <dbReference type="ChEBI" id="CHEBI:43474"/>
        <dbReference type="ChEBI" id="CHEBI:456216"/>
        <dbReference type="EC" id="5.6.2.4"/>
    </reaction>
</comment>
<accession>A0A0C3PWG1</accession>
<evidence type="ECO:0000256" key="9">
    <source>
        <dbReference type="ARBA" id="ARBA00034808"/>
    </source>
</evidence>
<sequence length="669" mass="75453">MRSNQYNQSSQAYSHPNERSPYGEHVPSIQRQITHTGPEQRGSRPRNTHGIRLRPTSDLPDMYRALFKFGVFNAVQSTCYDMVMHSDNNMVVSAPTGSGKTVLFELAIIRMLIESGKTGRQSKCVYVAPTKALCSEKHRDWTTKFQSLGINCCELTGDTVQFGQSAWGDAKRATVIVTTGEKWDSLTRNWDDHQQILSQIHLFLVDEVHILNETRGSTLEVVISRMKFRGNSVRFALVSATVPNIQDVAAWIGNGSRGKTALVEEFGEEYRPCKLARHVVSVYKKKDTNDFMYQNTLDFKLYGVLQTYSADKPVLVFCTTRKGVVASAERLMKEYESSLHKKERLPWTKPGRVSRSFHDKRLGKLAEFGIGVHHAGMTMDDRRTTEELFLQKVLRVITATSTLAVGVNLPAHTVIIKGVKLFQGGARWAEYSDLDIMQMMGRAGRPQFDKEGVAVIMCEPELEAKYQSLAHGTTLLESSLHTNLTEHINSEVGLGTITNIDSAKEWLRNSFLYQRIQQYPEHYSIGKDGNQTWQLVESSESDADSLVSTEFGDIMSKFYIRQSTMSLILKLPEKATLRDMLDALSAAEEFADIKIRKGEKQIYNKLKTQDAIRFKMKKVDKVADKISLIIQAILGGISLSDPEYKNGDNQPSLEAVTVFRHITRISRGE</sequence>
<evidence type="ECO:0000259" key="13">
    <source>
        <dbReference type="PROSITE" id="PS51194"/>
    </source>
</evidence>
<name>A0A0C3PWG1_PHLG1</name>
<dbReference type="EMBL" id="KN840440">
    <property type="protein sequence ID" value="KIP12313.1"/>
    <property type="molecule type" value="Genomic_DNA"/>
</dbReference>
<dbReference type="InterPro" id="IPR057842">
    <property type="entry name" value="WH_MER3"/>
</dbReference>
<dbReference type="Gene3D" id="3.40.50.300">
    <property type="entry name" value="P-loop containing nucleotide triphosphate hydrolases"/>
    <property type="match status" value="2"/>
</dbReference>
<dbReference type="GO" id="GO:0005524">
    <property type="term" value="F:ATP binding"/>
    <property type="evidence" value="ECO:0007669"/>
    <property type="project" value="UniProtKB-KW"/>
</dbReference>
<dbReference type="GO" id="GO:0003676">
    <property type="term" value="F:nucleic acid binding"/>
    <property type="evidence" value="ECO:0007669"/>
    <property type="project" value="InterPro"/>
</dbReference>
<comment type="similarity">
    <text evidence="1">Belongs to the helicase family. SKI2 subfamily.</text>
</comment>
<evidence type="ECO:0000313" key="15">
    <source>
        <dbReference type="Proteomes" id="UP000053257"/>
    </source>
</evidence>
<dbReference type="GO" id="GO:0051321">
    <property type="term" value="P:meiotic cell cycle"/>
    <property type="evidence" value="ECO:0007669"/>
    <property type="project" value="UniProtKB-KW"/>
</dbReference>
<dbReference type="SMART" id="SM00487">
    <property type="entry name" value="DEXDc"/>
    <property type="match status" value="1"/>
</dbReference>
<dbReference type="InterPro" id="IPR001650">
    <property type="entry name" value="Helicase_C-like"/>
</dbReference>
<dbReference type="InterPro" id="IPR036388">
    <property type="entry name" value="WH-like_DNA-bd_sf"/>
</dbReference>
<evidence type="ECO:0000256" key="5">
    <source>
        <dbReference type="ARBA" id="ARBA00022840"/>
    </source>
</evidence>
<dbReference type="GO" id="GO:0016787">
    <property type="term" value="F:hydrolase activity"/>
    <property type="evidence" value="ECO:0007669"/>
    <property type="project" value="UniProtKB-KW"/>
</dbReference>
<keyword evidence="3" id="KW-0378">Hydrolase</keyword>
<reference evidence="14 15" key="1">
    <citation type="journal article" date="2014" name="PLoS Genet.">
        <title>Analysis of the Phlebiopsis gigantea genome, transcriptome and secretome provides insight into its pioneer colonization strategies of wood.</title>
        <authorList>
            <person name="Hori C."/>
            <person name="Ishida T."/>
            <person name="Igarashi K."/>
            <person name="Samejima M."/>
            <person name="Suzuki H."/>
            <person name="Master E."/>
            <person name="Ferreira P."/>
            <person name="Ruiz-Duenas F.J."/>
            <person name="Held B."/>
            <person name="Canessa P."/>
            <person name="Larrondo L.F."/>
            <person name="Schmoll M."/>
            <person name="Druzhinina I.S."/>
            <person name="Kubicek C.P."/>
            <person name="Gaskell J.A."/>
            <person name="Kersten P."/>
            <person name="St John F."/>
            <person name="Glasner J."/>
            <person name="Sabat G."/>
            <person name="Splinter BonDurant S."/>
            <person name="Syed K."/>
            <person name="Yadav J."/>
            <person name="Mgbeahuruike A.C."/>
            <person name="Kovalchuk A."/>
            <person name="Asiegbu F.O."/>
            <person name="Lackner G."/>
            <person name="Hoffmeister D."/>
            <person name="Rencoret J."/>
            <person name="Gutierrez A."/>
            <person name="Sun H."/>
            <person name="Lindquist E."/>
            <person name="Barry K."/>
            <person name="Riley R."/>
            <person name="Grigoriev I.V."/>
            <person name="Henrissat B."/>
            <person name="Kues U."/>
            <person name="Berka R.M."/>
            <person name="Martinez A.T."/>
            <person name="Covert S.F."/>
            <person name="Blanchette R.A."/>
            <person name="Cullen D."/>
        </authorList>
    </citation>
    <scope>NUCLEOTIDE SEQUENCE [LARGE SCALE GENOMIC DNA]</scope>
    <source>
        <strain evidence="14 15">11061_1 CR5-6</strain>
    </source>
</reference>
<evidence type="ECO:0000259" key="12">
    <source>
        <dbReference type="PROSITE" id="PS51192"/>
    </source>
</evidence>
<dbReference type="EC" id="5.6.2.4" evidence="9"/>
<dbReference type="OrthoDB" id="5575at2759"/>
<dbReference type="Gene3D" id="1.10.3380.10">
    <property type="entry name" value="Sec63 N-terminal domain-like domain"/>
    <property type="match status" value="1"/>
</dbReference>
<keyword evidence="6" id="KW-0413">Isomerase</keyword>
<dbReference type="InterPro" id="IPR052247">
    <property type="entry name" value="Meiotic_Crossover_Helicase"/>
</dbReference>
<evidence type="ECO:0000256" key="1">
    <source>
        <dbReference type="ARBA" id="ARBA00010140"/>
    </source>
</evidence>
<dbReference type="InterPro" id="IPR004179">
    <property type="entry name" value="Sec63-dom"/>
</dbReference>
<evidence type="ECO:0000256" key="7">
    <source>
        <dbReference type="ARBA" id="ARBA00023254"/>
    </source>
</evidence>
<dbReference type="Pfam" id="PF02889">
    <property type="entry name" value="Sec63"/>
    <property type="match status" value="1"/>
</dbReference>
<evidence type="ECO:0000256" key="11">
    <source>
        <dbReference type="SAM" id="MobiDB-lite"/>
    </source>
</evidence>
<dbReference type="Pfam" id="PF00270">
    <property type="entry name" value="DEAD"/>
    <property type="match status" value="1"/>
</dbReference>
<feature type="compositionally biased region" description="Basic residues" evidence="11">
    <location>
        <begin position="43"/>
        <end position="52"/>
    </location>
</feature>
<dbReference type="Pfam" id="PF23445">
    <property type="entry name" value="WHD_SNRNP200"/>
    <property type="match status" value="1"/>
</dbReference>
<dbReference type="SMART" id="SM00490">
    <property type="entry name" value="HELICc"/>
    <property type="match status" value="1"/>
</dbReference>
<feature type="compositionally biased region" description="Low complexity" evidence="11">
    <location>
        <begin position="1"/>
        <end position="14"/>
    </location>
</feature>
<dbReference type="Pfam" id="PF00271">
    <property type="entry name" value="Helicase_C"/>
    <property type="match status" value="1"/>
</dbReference>
<dbReference type="STRING" id="745531.A0A0C3PWG1"/>
<dbReference type="PANTHER" id="PTHR47835">
    <property type="entry name" value="HFM1, ATP DEPENDENT DNA HELICASE HOMOLOG"/>
    <property type="match status" value="1"/>
</dbReference>
<dbReference type="AlphaFoldDB" id="A0A0C3PWG1"/>
<feature type="region of interest" description="Disordered" evidence="11">
    <location>
        <begin position="1"/>
        <end position="55"/>
    </location>
</feature>
<dbReference type="PANTHER" id="PTHR47835:SF3">
    <property type="entry name" value="HELICASE FOR MEIOSIS 1"/>
    <property type="match status" value="1"/>
</dbReference>
<gene>
    <name evidence="14" type="ORF">PHLGIDRAFT_330001</name>
</gene>
<feature type="domain" description="Helicase C-terminal" evidence="13">
    <location>
        <begin position="303"/>
        <end position="508"/>
    </location>
</feature>
<evidence type="ECO:0000256" key="4">
    <source>
        <dbReference type="ARBA" id="ARBA00022806"/>
    </source>
</evidence>
<evidence type="ECO:0000256" key="2">
    <source>
        <dbReference type="ARBA" id="ARBA00022741"/>
    </source>
</evidence>
<organism evidence="14 15">
    <name type="scientific">Phlebiopsis gigantea (strain 11061_1 CR5-6)</name>
    <name type="common">White-rot fungus</name>
    <name type="synonym">Peniophora gigantea</name>
    <dbReference type="NCBI Taxonomy" id="745531"/>
    <lineage>
        <taxon>Eukaryota</taxon>
        <taxon>Fungi</taxon>
        <taxon>Dikarya</taxon>
        <taxon>Basidiomycota</taxon>
        <taxon>Agaricomycotina</taxon>
        <taxon>Agaricomycetes</taxon>
        <taxon>Polyporales</taxon>
        <taxon>Phanerochaetaceae</taxon>
        <taxon>Phlebiopsis</taxon>
    </lineage>
</organism>
<keyword evidence="7" id="KW-0469">Meiosis</keyword>
<evidence type="ECO:0000256" key="10">
    <source>
        <dbReference type="ARBA" id="ARBA00048988"/>
    </source>
</evidence>
<evidence type="ECO:0000256" key="8">
    <source>
        <dbReference type="ARBA" id="ARBA00034617"/>
    </source>
</evidence>
<dbReference type="HOGENOM" id="CLU_000335_0_2_1"/>
<dbReference type="Proteomes" id="UP000053257">
    <property type="component" value="Unassembled WGS sequence"/>
</dbReference>
<keyword evidence="4" id="KW-0347">Helicase</keyword>
<evidence type="ECO:0000313" key="14">
    <source>
        <dbReference type="EMBL" id="KIP12313.1"/>
    </source>
</evidence>
<comment type="catalytic activity">
    <reaction evidence="8">
        <text>Couples ATP hydrolysis with the unwinding of duplex DNA by translocating in the 3'-5' direction.</text>
        <dbReference type="EC" id="5.6.2.4"/>
    </reaction>
</comment>
<dbReference type="Gene3D" id="1.10.10.10">
    <property type="entry name" value="Winged helix-like DNA-binding domain superfamily/Winged helix DNA-binding domain"/>
    <property type="match status" value="1"/>
</dbReference>
<keyword evidence="5" id="KW-0067">ATP-binding</keyword>
<dbReference type="SUPFAM" id="SSF158702">
    <property type="entry name" value="Sec63 N-terminal domain-like"/>
    <property type="match status" value="1"/>
</dbReference>
<proteinExistence type="inferred from homology"/>
<dbReference type="PROSITE" id="PS51194">
    <property type="entry name" value="HELICASE_CTER"/>
    <property type="match status" value="1"/>
</dbReference>
<dbReference type="CDD" id="cd18795">
    <property type="entry name" value="SF2_C_Ski2"/>
    <property type="match status" value="1"/>
</dbReference>
<keyword evidence="15" id="KW-1185">Reference proteome</keyword>
<dbReference type="InterPro" id="IPR014001">
    <property type="entry name" value="Helicase_ATP-bd"/>
</dbReference>
<feature type="domain" description="Helicase ATP-binding" evidence="12">
    <location>
        <begin position="81"/>
        <end position="260"/>
    </location>
</feature>
<evidence type="ECO:0000256" key="6">
    <source>
        <dbReference type="ARBA" id="ARBA00023235"/>
    </source>
</evidence>